<accession>C6HXK7</accession>
<dbReference type="EMBL" id="GG693873">
    <property type="protein sequence ID" value="EES52836.1"/>
    <property type="molecule type" value="Genomic_DNA"/>
</dbReference>
<proteinExistence type="predicted"/>
<keyword evidence="1" id="KW-0812">Transmembrane</keyword>
<gene>
    <name evidence="2" type="ORF">UBAL3_92050205a</name>
</gene>
<sequence length="40" mass="4161">MDVNKGATGLVVVAIIMAVVWGGLSMYVGVNPFFLPTGVH</sequence>
<keyword evidence="1" id="KW-1133">Transmembrane helix</keyword>
<reference evidence="2 3" key="1">
    <citation type="journal article" date="2009" name="Appl. Environ. Microbiol.">
        <title>Community genomic and proteomic analyses of chemoautotrophic iron-oxidizing "Leptospirillum rubarum" (Group II) and "Leptospirillum ferrodiazotrophum" (Group III) bacteria in acid mine drainage biofilms.</title>
        <authorList>
            <person name="Goltsman D.S."/>
            <person name="Denef V.J."/>
            <person name="Singer S.W."/>
            <person name="VerBerkmoes N.C."/>
            <person name="Lefsrud M."/>
            <person name="Mueller R.S."/>
            <person name="Dick G.J."/>
            <person name="Sun C.L."/>
            <person name="Wheeler K.E."/>
            <person name="Zemla A."/>
            <person name="Baker B.J."/>
            <person name="Hauser L."/>
            <person name="Land M."/>
            <person name="Shah M.B."/>
            <person name="Thelen M.P."/>
            <person name="Hettich R.L."/>
            <person name="Banfield J.F."/>
        </authorList>
    </citation>
    <scope>NUCLEOTIDE SEQUENCE [LARGE SCALE GENOMIC DNA]</scope>
</reference>
<evidence type="ECO:0000256" key="1">
    <source>
        <dbReference type="SAM" id="Phobius"/>
    </source>
</evidence>
<keyword evidence="1" id="KW-0472">Membrane</keyword>
<name>C6HXK7_9BACT</name>
<keyword evidence="3" id="KW-1185">Reference proteome</keyword>
<organism evidence="2 3">
    <name type="scientific">Leptospirillum ferrodiazotrophum</name>
    <dbReference type="NCBI Taxonomy" id="412449"/>
    <lineage>
        <taxon>Bacteria</taxon>
        <taxon>Pseudomonadati</taxon>
        <taxon>Nitrospirota</taxon>
        <taxon>Nitrospiria</taxon>
        <taxon>Nitrospirales</taxon>
        <taxon>Nitrospiraceae</taxon>
        <taxon>Leptospirillum</taxon>
    </lineage>
</organism>
<evidence type="ECO:0000313" key="3">
    <source>
        <dbReference type="Proteomes" id="UP000009374"/>
    </source>
</evidence>
<dbReference type="Proteomes" id="UP000009374">
    <property type="component" value="Unassembled WGS sequence"/>
</dbReference>
<evidence type="ECO:0000313" key="2">
    <source>
        <dbReference type="EMBL" id="EES52836.1"/>
    </source>
</evidence>
<dbReference type="AlphaFoldDB" id="C6HXK7"/>
<protein>
    <submittedName>
        <fullName evidence="2">Uncharacterized protein</fullName>
    </submittedName>
</protein>
<feature type="transmembrane region" description="Helical" evidence="1">
    <location>
        <begin position="7"/>
        <end position="30"/>
    </location>
</feature>